<dbReference type="Gene3D" id="1.25.40.10">
    <property type="entry name" value="Tetratricopeptide repeat domain"/>
    <property type="match status" value="3"/>
</dbReference>
<dbReference type="Pfam" id="PF13428">
    <property type="entry name" value="TPR_14"/>
    <property type="match status" value="1"/>
</dbReference>
<feature type="signal peptide" evidence="4">
    <location>
        <begin position="1"/>
        <end position="27"/>
    </location>
</feature>
<name>A0A0S7XKJ2_9BACT</name>
<dbReference type="InterPro" id="IPR019734">
    <property type="entry name" value="TPR_rpt"/>
</dbReference>
<keyword evidence="1" id="KW-0677">Repeat</keyword>
<evidence type="ECO:0000313" key="6">
    <source>
        <dbReference type="Proteomes" id="UP000052020"/>
    </source>
</evidence>
<dbReference type="InterPro" id="IPR051012">
    <property type="entry name" value="CellSynth/LPSAsmb/PSIAsmb"/>
</dbReference>
<dbReference type="InterPro" id="IPR011990">
    <property type="entry name" value="TPR-like_helical_dom_sf"/>
</dbReference>
<dbReference type="PANTHER" id="PTHR45586:SF1">
    <property type="entry name" value="LIPOPOLYSACCHARIDE ASSEMBLY PROTEIN B"/>
    <property type="match status" value="1"/>
</dbReference>
<dbReference type="Pfam" id="PF13432">
    <property type="entry name" value="TPR_16"/>
    <property type="match status" value="2"/>
</dbReference>
<organism evidence="5 6">
    <name type="scientific">candidate division KD3-62 bacterium DG_56</name>
    <dbReference type="NCBI Taxonomy" id="1704032"/>
    <lineage>
        <taxon>Bacteria</taxon>
        <taxon>candidate division KD3-62</taxon>
    </lineage>
</organism>
<keyword evidence="4" id="KW-0732">Signal</keyword>
<dbReference type="SUPFAM" id="SSF48452">
    <property type="entry name" value="TPR-like"/>
    <property type="match status" value="3"/>
</dbReference>
<evidence type="ECO:0000256" key="2">
    <source>
        <dbReference type="ARBA" id="ARBA00022803"/>
    </source>
</evidence>
<evidence type="ECO:0000256" key="3">
    <source>
        <dbReference type="PROSITE-ProRule" id="PRU00339"/>
    </source>
</evidence>
<dbReference type="PANTHER" id="PTHR45586">
    <property type="entry name" value="TPR REPEAT-CONTAINING PROTEIN PA4667"/>
    <property type="match status" value="1"/>
</dbReference>
<keyword evidence="2 3" id="KW-0802">TPR repeat</keyword>
<comment type="caution">
    <text evidence="5">The sequence shown here is derived from an EMBL/GenBank/DDBJ whole genome shotgun (WGS) entry which is preliminary data.</text>
</comment>
<feature type="chain" id="PRO_5006640102" description="Tetratricopeptide repeat protein" evidence="4">
    <location>
        <begin position="28"/>
        <end position="1124"/>
    </location>
</feature>
<dbReference type="PROSITE" id="PS50293">
    <property type="entry name" value="TPR_REGION"/>
    <property type="match status" value="1"/>
</dbReference>
<evidence type="ECO:0000313" key="5">
    <source>
        <dbReference type="EMBL" id="KPJ62767.1"/>
    </source>
</evidence>
<dbReference type="Pfam" id="PF14559">
    <property type="entry name" value="TPR_19"/>
    <property type="match status" value="1"/>
</dbReference>
<evidence type="ECO:0000256" key="1">
    <source>
        <dbReference type="ARBA" id="ARBA00022737"/>
    </source>
</evidence>
<feature type="repeat" description="TPR" evidence="3">
    <location>
        <begin position="914"/>
        <end position="947"/>
    </location>
</feature>
<accession>A0A0S7XKJ2</accession>
<gene>
    <name evidence="5" type="ORF">AMK68_04545</name>
</gene>
<dbReference type="Proteomes" id="UP000052020">
    <property type="component" value="Unassembled WGS sequence"/>
</dbReference>
<dbReference type="SMART" id="SM00028">
    <property type="entry name" value="TPR"/>
    <property type="match status" value="5"/>
</dbReference>
<evidence type="ECO:0000256" key="4">
    <source>
        <dbReference type="SAM" id="SignalP"/>
    </source>
</evidence>
<sequence>MRIGSSVSGLIWSALAAAAPAFCQAPAADDAVIQALTAKAAAIHDYHYRLEWQMPRRLTGSYTVEFWYAEPRQARVVSRYGDDQRLAAEMFVKGDEAYSIRSYSCEVTRSANLDEAALFLWSQSGALGPIYLTVGLLSGWSQVEVKGSEEVGASPCHVIDLSRAGSRLELAQRIERDDFVAVVPKTRAFSGHRLWVDAQTGMVRQYATLDRGRVELTAEVVETQLVNGFPLPALVKLSGIGDTFSARVTEATVNQGTPEELTEFRPPPNWLVRDQTLTIDQARERLKAEPDDANLHYTLGELHRRRGRQDEAAEEFRRAAELAPESPTPLIALAQTLQIGRQHDDANEAVVEALRQAVALAGDEARYLRTRLADALRRAGKIDEAIVEYREMMAKEPSLSHSIAGSLGTALASKGDFEGAYRAAADIPVATLAMWGGAGGGGGIVEWAEKSNHLDDLLAKAEKAVAAEPESGQASLLLARVLQAQGRKAEAIEALKAVPLATYRRSLWWGMSAVLSVATELGEEEFAARARRAAIRQALESGQTWSIHALFSGEGSADAAISDFTSEAAAAWTEAADAQSRAAMLDSVSVAASRLHERAGERETAPTAEPEEMSPAECVIAGVLESARAERADEREAQEAGRLRAHAYFARALTEWPDDAALWASVGNLHWWFEDWEAAIEAYSKAAASDPDQIEYPARVAFALIRAGEHRTGDVCGQPLEIGRKAIEPWPDEWVAKAFFATLQMNCGQFEPARDALVAVYASPDVQPAYHRTSVGRLLARCHERLGELEQAETILKRDVAESQEWQQIEAYRRLMQFYARNGRRADAYAAAKAFYLNSDDDWKRDQAIAEAERAFEDDAEAGKALAATFEADLAAHPGDVDTLRFAAAVYQHMDLVKEALPLLREAAEKANDADVWVQLADVAQRTDDGALAVEALRRALDLKPDDVELRRRYARAAAAQGDTAAAKVLADALRAEAGDSRDAWREVAELYLTAQSWDDALAAAERVLALTPETDEPARMRAEVLAARAYAGKRDDHEARLRLIRILARAQDPTLLREAADALVNLYVLREERHQAIATLNDLRLRTQDHSLRRWIDQRLKEIAGEEEPPPGAPEAADVLFLD</sequence>
<dbReference type="AlphaFoldDB" id="A0A0S7XKJ2"/>
<dbReference type="EMBL" id="LIZY01000103">
    <property type="protein sequence ID" value="KPJ62767.1"/>
    <property type="molecule type" value="Genomic_DNA"/>
</dbReference>
<feature type="repeat" description="TPR" evidence="3">
    <location>
        <begin position="982"/>
        <end position="1015"/>
    </location>
</feature>
<proteinExistence type="predicted"/>
<protein>
    <recommendedName>
        <fullName evidence="7">Tetratricopeptide repeat protein</fullName>
    </recommendedName>
</protein>
<feature type="repeat" description="TPR" evidence="3">
    <location>
        <begin position="293"/>
        <end position="326"/>
    </location>
</feature>
<reference evidence="5 6" key="1">
    <citation type="journal article" date="2015" name="Microbiome">
        <title>Genomic resolution of linkages in carbon, nitrogen, and sulfur cycling among widespread estuary sediment bacteria.</title>
        <authorList>
            <person name="Baker B.J."/>
            <person name="Lazar C.S."/>
            <person name="Teske A.P."/>
            <person name="Dick G.J."/>
        </authorList>
    </citation>
    <scope>NUCLEOTIDE SEQUENCE [LARGE SCALE GENOMIC DNA]</scope>
    <source>
        <strain evidence="5">DG_56</strain>
    </source>
</reference>
<evidence type="ECO:0008006" key="7">
    <source>
        <dbReference type="Google" id="ProtNLM"/>
    </source>
</evidence>
<dbReference type="PROSITE" id="PS50005">
    <property type="entry name" value="TPR"/>
    <property type="match status" value="4"/>
</dbReference>
<feature type="repeat" description="TPR" evidence="3">
    <location>
        <begin position="660"/>
        <end position="693"/>
    </location>
</feature>